<dbReference type="PROSITE" id="PS50109">
    <property type="entry name" value="HIS_KIN"/>
    <property type="match status" value="1"/>
</dbReference>
<keyword evidence="3 6" id="KW-0597">Phosphoprotein</keyword>
<feature type="modified residue" description="4-aspartylphosphate" evidence="6">
    <location>
        <position position="886"/>
    </location>
</feature>
<evidence type="ECO:0000256" key="5">
    <source>
        <dbReference type="ARBA" id="ARBA00022777"/>
    </source>
</evidence>
<dbReference type="SMART" id="SM00387">
    <property type="entry name" value="HATPase_c"/>
    <property type="match status" value="1"/>
</dbReference>
<dbReference type="PANTHER" id="PTHR43047:SF72">
    <property type="entry name" value="OSMOSENSING HISTIDINE PROTEIN KINASE SLN1"/>
    <property type="match status" value="1"/>
</dbReference>
<dbReference type="SUPFAM" id="SSF52172">
    <property type="entry name" value="CheY-like"/>
    <property type="match status" value="1"/>
</dbReference>
<protein>
    <recommendedName>
        <fullName evidence="2">histidine kinase</fullName>
        <ecNumber evidence="2">2.7.13.3</ecNumber>
    </recommendedName>
</protein>
<dbReference type="Pfam" id="PF00072">
    <property type="entry name" value="Response_reg"/>
    <property type="match status" value="1"/>
</dbReference>
<dbReference type="CDD" id="cd17546">
    <property type="entry name" value="REC_hyHK_CKI1_RcsC-like"/>
    <property type="match status" value="1"/>
</dbReference>
<dbReference type="Gene3D" id="3.30.565.10">
    <property type="entry name" value="Histidine kinase-like ATPase, C-terminal domain"/>
    <property type="match status" value="1"/>
</dbReference>
<dbReference type="PROSITE" id="PS50110">
    <property type="entry name" value="RESPONSE_REGULATORY"/>
    <property type="match status" value="1"/>
</dbReference>
<evidence type="ECO:0000259" key="7">
    <source>
        <dbReference type="PROSITE" id="PS50109"/>
    </source>
</evidence>
<dbReference type="InterPro" id="IPR005467">
    <property type="entry name" value="His_kinase_dom"/>
</dbReference>
<organism evidence="9 10">
    <name type="scientific">Xylaria hypoxylon</name>
    <dbReference type="NCBI Taxonomy" id="37992"/>
    <lineage>
        <taxon>Eukaryota</taxon>
        <taxon>Fungi</taxon>
        <taxon>Dikarya</taxon>
        <taxon>Ascomycota</taxon>
        <taxon>Pezizomycotina</taxon>
        <taxon>Sordariomycetes</taxon>
        <taxon>Xylariomycetidae</taxon>
        <taxon>Xylariales</taxon>
        <taxon>Xylariaceae</taxon>
        <taxon>Xylaria</taxon>
    </lineage>
</organism>
<dbReference type="GO" id="GO:0009927">
    <property type="term" value="F:histidine phosphotransfer kinase activity"/>
    <property type="evidence" value="ECO:0007669"/>
    <property type="project" value="TreeGrafter"/>
</dbReference>
<keyword evidence="4" id="KW-0808">Transferase</keyword>
<dbReference type="AlphaFoldDB" id="A0A4Z0YIF3"/>
<dbReference type="InterPro" id="IPR036890">
    <property type="entry name" value="HATPase_C_sf"/>
</dbReference>
<dbReference type="InterPro" id="IPR004358">
    <property type="entry name" value="Sig_transdc_His_kin-like_C"/>
</dbReference>
<dbReference type="Gene3D" id="1.10.287.130">
    <property type="match status" value="1"/>
</dbReference>
<dbReference type="SMART" id="SM00448">
    <property type="entry name" value="REC"/>
    <property type="match status" value="1"/>
</dbReference>
<keyword evidence="10" id="KW-1185">Reference proteome</keyword>
<evidence type="ECO:0000256" key="3">
    <source>
        <dbReference type="ARBA" id="ARBA00022553"/>
    </source>
</evidence>
<dbReference type="EC" id="2.7.13.3" evidence="2"/>
<sequence length="964" mass="106175">MGMAIAMPMAQSAHDEREKREHLDVMRPYFPRSGSKHTSKLLLQQLPPPPTAVGPILDKVHAKEPIPAFDQKVHEQHYPAPCESGEALAPPSPVDFPDAYLVPTLARNERLRLTLLWYHTAHIEKDERLVAEIDTLVRGAHKVIGWEYAIAGIVNESTYRRLAAVNLPLAVLPRRESTCSHTINQRLDGVFMVLDMSKDWRFRNSPHGGVGGLTSYAGAPLRLMADNGIEIPLGSLCVASDTLQEPLGKAQRESLLSFSELISTAIASHTQQRRLKKRQEMSDLLVILRSKADAEGYEESSADIIRQAYPGAHVALQVASDGQVPVKGRSAIQLSDVEGGLWEDTALIEQTIITSNFDELQPTQTVRAAVARCGSSEKYVVVSGLDIHHVLDDFDAWFIFEAAAIMEVALQSRLLRQALEAKEIFLRGITHQLRTPIHGVLTSTELLAEELTARGLSLHNGVNGATVSPAACIGTIRNSGQELMRTVNSILKYNTWAESNRRKCHSPYDLGRLEGDILPETMSHIMQDHLDGISVEFRNELSHPCSVVTDPDLLKDCLQEILLNAIQSVAGQPLGTVIFTMRDIKNEAKLVFDIADNGLGIGIQDHSAIFQPFYRVNSFKPGAGLGLTLARQIATSLQGTVKLMSSSPELGSHFRVEFNHSVFDSPGDSEDELEIELRHLPRTFHRKFSGTAYTHFADHITRYLELNKFQRHTNSDPGLVFADSDIDQLRVAYPSAVIIVYGKSTTGAESCLGPGIFPASGPLHTEALKQMLLQADIMYQELADETARRESGKVALPVNGMSVGTIPTAKIVGLGIPDALPLKCDCGDRPVKALLVDDNPINLQILKMFCSKRKIPFATAEDGNIAIEQFMKGVEAKEPFTLLLMDLQMPNCDGIEATRTIRTYEQKNALCRSSIFMVTGQDWGKDKVASRDAGTDVFLIKPVSLKILDVHIAKFFTTYRPAGG</sequence>
<dbReference type="InterPro" id="IPR029016">
    <property type="entry name" value="GAF-like_dom_sf"/>
</dbReference>
<evidence type="ECO:0000256" key="1">
    <source>
        <dbReference type="ARBA" id="ARBA00000085"/>
    </source>
</evidence>
<evidence type="ECO:0000256" key="2">
    <source>
        <dbReference type="ARBA" id="ARBA00012438"/>
    </source>
</evidence>
<dbReference type="OrthoDB" id="21225at2759"/>
<dbReference type="InterPro" id="IPR003661">
    <property type="entry name" value="HisK_dim/P_dom"/>
</dbReference>
<accession>A0A4Z0YIF3</accession>
<evidence type="ECO:0000256" key="4">
    <source>
        <dbReference type="ARBA" id="ARBA00022679"/>
    </source>
</evidence>
<evidence type="ECO:0000259" key="8">
    <source>
        <dbReference type="PROSITE" id="PS50110"/>
    </source>
</evidence>
<dbReference type="Pfam" id="PF02518">
    <property type="entry name" value="HATPase_c"/>
    <property type="match status" value="1"/>
</dbReference>
<dbReference type="Proteomes" id="UP000297716">
    <property type="component" value="Unassembled WGS sequence"/>
</dbReference>
<dbReference type="InterPro" id="IPR011006">
    <property type="entry name" value="CheY-like_superfamily"/>
</dbReference>
<dbReference type="InterPro" id="IPR003594">
    <property type="entry name" value="HATPase_dom"/>
</dbReference>
<evidence type="ECO:0000256" key="6">
    <source>
        <dbReference type="PROSITE-ProRule" id="PRU00169"/>
    </source>
</evidence>
<dbReference type="Gene3D" id="3.30.450.40">
    <property type="match status" value="1"/>
</dbReference>
<reference evidence="9 10" key="1">
    <citation type="submission" date="2019-03" db="EMBL/GenBank/DDBJ databases">
        <title>Draft genome sequence of Xylaria hypoxylon DSM 108379, a ubiquitous saprotrophic-parasitic fungi on hardwood.</title>
        <authorList>
            <person name="Buettner E."/>
            <person name="Leonhardt S."/>
            <person name="Gebauer A.M."/>
            <person name="Liers C."/>
            <person name="Hofrichter M."/>
            <person name="Kellner H."/>
        </authorList>
    </citation>
    <scope>NUCLEOTIDE SEQUENCE [LARGE SCALE GENOMIC DNA]</scope>
    <source>
        <strain evidence="9 10">DSM 108379</strain>
    </source>
</reference>
<dbReference type="STRING" id="37992.A0A4Z0YIF3"/>
<dbReference type="CDD" id="cd00075">
    <property type="entry name" value="HATPase"/>
    <property type="match status" value="1"/>
</dbReference>
<dbReference type="SUPFAM" id="SSF47384">
    <property type="entry name" value="Homodimeric domain of signal transducing histidine kinase"/>
    <property type="match status" value="1"/>
</dbReference>
<dbReference type="EMBL" id="SKBN01000320">
    <property type="protein sequence ID" value="TGJ79065.1"/>
    <property type="molecule type" value="Genomic_DNA"/>
</dbReference>
<dbReference type="PANTHER" id="PTHR43047">
    <property type="entry name" value="TWO-COMPONENT HISTIDINE PROTEIN KINASE"/>
    <property type="match status" value="1"/>
</dbReference>
<dbReference type="PRINTS" id="PR00344">
    <property type="entry name" value="BCTRLSENSOR"/>
</dbReference>
<proteinExistence type="predicted"/>
<dbReference type="Pfam" id="PF00512">
    <property type="entry name" value="HisKA"/>
    <property type="match status" value="1"/>
</dbReference>
<feature type="domain" description="Histidine kinase" evidence="7">
    <location>
        <begin position="428"/>
        <end position="662"/>
    </location>
</feature>
<evidence type="ECO:0000313" key="10">
    <source>
        <dbReference type="Proteomes" id="UP000297716"/>
    </source>
</evidence>
<dbReference type="InterPro" id="IPR001789">
    <property type="entry name" value="Sig_transdc_resp-reg_receiver"/>
</dbReference>
<dbReference type="SMART" id="SM00388">
    <property type="entry name" value="HisKA"/>
    <property type="match status" value="1"/>
</dbReference>
<comment type="caution">
    <text evidence="9">The sequence shown here is derived from an EMBL/GenBank/DDBJ whole genome shotgun (WGS) entry which is preliminary data.</text>
</comment>
<comment type="catalytic activity">
    <reaction evidence="1">
        <text>ATP + protein L-histidine = ADP + protein N-phospho-L-histidine.</text>
        <dbReference type="EC" id="2.7.13.3"/>
    </reaction>
</comment>
<dbReference type="CDD" id="cd00082">
    <property type="entry name" value="HisKA"/>
    <property type="match status" value="1"/>
</dbReference>
<dbReference type="GO" id="GO:0005886">
    <property type="term" value="C:plasma membrane"/>
    <property type="evidence" value="ECO:0007669"/>
    <property type="project" value="TreeGrafter"/>
</dbReference>
<dbReference type="Gene3D" id="3.40.50.2300">
    <property type="match status" value="1"/>
</dbReference>
<dbReference type="GO" id="GO:0000155">
    <property type="term" value="F:phosphorelay sensor kinase activity"/>
    <property type="evidence" value="ECO:0007669"/>
    <property type="project" value="InterPro"/>
</dbReference>
<name>A0A4Z0YIF3_9PEZI</name>
<dbReference type="SUPFAM" id="SSF55781">
    <property type="entry name" value="GAF domain-like"/>
    <property type="match status" value="1"/>
</dbReference>
<gene>
    <name evidence="9" type="ORF">E0Z10_g9707</name>
</gene>
<keyword evidence="5" id="KW-0418">Kinase</keyword>
<evidence type="ECO:0000313" key="9">
    <source>
        <dbReference type="EMBL" id="TGJ79065.1"/>
    </source>
</evidence>
<dbReference type="SUPFAM" id="SSF55874">
    <property type="entry name" value="ATPase domain of HSP90 chaperone/DNA topoisomerase II/histidine kinase"/>
    <property type="match status" value="1"/>
</dbReference>
<feature type="domain" description="Response regulatory" evidence="8">
    <location>
        <begin position="832"/>
        <end position="956"/>
    </location>
</feature>
<dbReference type="InterPro" id="IPR036097">
    <property type="entry name" value="HisK_dim/P_sf"/>
</dbReference>